<dbReference type="RefSeq" id="WP_013426256.1">
    <property type="nucleotide sequence ID" value="NC_014666.1"/>
</dbReference>
<sequence>MAATFTDTNELGWEEVPDAWRGKSAEGEPGVRFKRFQTGSPIVPLAMLVEYEPGHHEREHSHPESEFFFMLEGEMRVLDQSVVPGTLVFLAARSSYSIMTGTAGARFLRLQHAS</sequence>
<evidence type="ECO:0000313" key="3">
    <source>
        <dbReference type="EMBL" id="ADP83138.1"/>
    </source>
</evidence>
<reference evidence="3 4" key="1">
    <citation type="submission" date="2010-10" db="EMBL/GenBank/DDBJ databases">
        <title>Complete sequence of Frankia sp. EuI1c.</title>
        <authorList>
            <consortium name="US DOE Joint Genome Institute"/>
            <person name="Lucas S."/>
            <person name="Copeland A."/>
            <person name="Lapidus A."/>
            <person name="Cheng J.-F."/>
            <person name="Bruce D."/>
            <person name="Goodwin L."/>
            <person name="Pitluck S."/>
            <person name="Chertkov O."/>
            <person name="Detter J.C."/>
            <person name="Han C."/>
            <person name="Tapia R."/>
            <person name="Land M."/>
            <person name="Hauser L."/>
            <person name="Jeffries C."/>
            <person name="Kyrpides N."/>
            <person name="Ivanova N."/>
            <person name="Mikhailova N."/>
            <person name="Beauchemin N."/>
            <person name="Sen A."/>
            <person name="Sur S.A."/>
            <person name="Gtari M."/>
            <person name="Wall L."/>
            <person name="Tisa L."/>
            <person name="Woyke T."/>
        </authorList>
    </citation>
    <scope>NUCLEOTIDE SEQUENCE [LARGE SCALE GENOMIC DNA]</scope>
    <source>
        <strain evidence="4">DSM 45817 / CECT 9037 / EuI1c</strain>
    </source>
</reference>
<evidence type="ECO:0000259" key="2">
    <source>
        <dbReference type="Pfam" id="PF12973"/>
    </source>
</evidence>
<dbReference type="KEGG" id="fri:FraEuI1c_5149"/>
<feature type="domain" description="ChrR-like cupin" evidence="2">
    <location>
        <begin position="27"/>
        <end position="95"/>
    </location>
</feature>
<dbReference type="AlphaFoldDB" id="E3J5Q1"/>
<gene>
    <name evidence="3" type="ordered locus">FraEuI1c_5149</name>
</gene>
<dbReference type="Proteomes" id="UP000002484">
    <property type="component" value="Chromosome"/>
</dbReference>
<accession>E3J5Q1</accession>
<dbReference type="Gene3D" id="2.60.120.10">
    <property type="entry name" value="Jelly Rolls"/>
    <property type="match status" value="1"/>
</dbReference>
<dbReference type="InterPro" id="IPR011051">
    <property type="entry name" value="RmlC_Cupin_sf"/>
</dbReference>
<protein>
    <submittedName>
        <fullName evidence="3">Cupin 2 conserved barrel domain protein</fullName>
    </submittedName>
</protein>
<dbReference type="InterPro" id="IPR025979">
    <property type="entry name" value="ChrR-like_cupin_dom"/>
</dbReference>
<feature type="region of interest" description="Disordered" evidence="1">
    <location>
        <begin position="1"/>
        <end position="26"/>
    </location>
</feature>
<dbReference type="EMBL" id="CP002299">
    <property type="protein sequence ID" value="ADP83138.1"/>
    <property type="molecule type" value="Genomic_DNA"/>
</dbReference>
<evidence type="ECO:0000256" key="1">
    <source>
        <dbReference type="SAM" id="MobiDB-lite"/>
    </source>
</evidence>
<organism evidence="3 4">
    <name type="scientific">Pseudofrankia inefficax (strain DSM 45817 / CECT 9037 / DDB 130130 / EuI1c)</name>
    <name type="common">Frankia inefficax</name>
    <dbReference type="NCBI Taxonomy" id="298654"/>
    <lineage>
        <taxon>Bacteria</taxon>
        <taxon>Bacillati</taxon>
        <taxon>Actinomycetota</taxon>
        <taxon>Actinomycetes</taxon>
        <taxon>Frankiales</taxon>
        <taxon>Frankiaceae</taxon>
        <taxon>Pseudofrankia</taxon>
    </lineage>
</organism>
<dbReference type="InterPro" id="IPR014710">
    <property type="entry name" value="RmlC-like_jellyroll"/>
</dbReference>
<dbReference type="HOGENOM" id="CLU_2117460_0_0_11"/>
<keyword evidence="4" id="KW-1185">Reference proteome</keyword>
<proteinExistence type="predicted"/>
<dbReference type="Pfam" id="PF12973">
    <property type="entry name" value="Cupin_7"/>
    <property type="match status" value="1"/>
</dbReference>
<dbReference type="STRING" id="298654.FraEuI1c_5149"/>
<name>E3J5Q1_PSEI1</name>
<dbReference type="InParanoid" id="E3J5Q1"/>
<evidence type="ECO:0000313" key="4">
    <source>
        <dbReference type="Proteomes" id="UP000002484"/>
    </source>
</evidence>
<dbReference type="SUPFAM" id="SSF51182">
    <property type="entry name" value="RmlC-like cupins"/>
    <property type="match status" value="1"/>
</dbReference>